<accession>A0A7G9ZB89</accession>
<dbReference type="InterPro" id="IPR002491">
    <property type="entry name" value="ABC_transptr_periplasmic_BD"/>
</dbReference>
<evidence type="ECO:0000313" key="2">
    <source>
        <dbReference type="EMBL" id="QNO57523.1"/>
    </source>
</evidence>
<dbReference type="PANTHER" id="PTHR30535">
    <property type="entry name" value="VITAMIN B12-BINDING PROTEIN"/>
    <property type="match status" value="1"/>
</dbReference>
<gene>
    <name evidence="2" type="ORF">PKDJNKLE_00009</name>
</gene>
<dbReference type="Gene3D" id="3.40.50.1980">
    <property type="entry name" value="Nitrogenase molybdenum iron protein domain"/>
    <property type="match status" value="2"/>
</dbReference>
<protein>
    <recommendedName>
        <fullName evidence="1">Fe/B12 periplasmic-binding domain-containing protein</fullName>
    </recommendedName>
</protein>
<dbReference type="SUPFAM" id="SSF53807">
    <property type="entry name" value="Helical backbone' metal receptor"/>
    <property type="match status" value="1"/>
</dbReference>
<dbReference type="PROSITE" id="PS51257">
    <property type="entry name" value="PROKAR_LIPOPROTEIN"/>
    <property type="match status" value="1"/>
</dbReference>
<dbReference type="AlphaFoldDB" id="A0A7G9ZB89"/>
<reference evidence="2" key="1">
    <citation type="submission" date="2020-06" db="EMBL/GenBank/DDBJ databases">
        <title>Unique genomic features of the anaerobic methanotrophic archaea.</title>
        <authorList>
            <person name="Chadwick G.L."/>
            <person name="Skennerton C.T."/>
            <person name="Laso-Perez R."/>
            <person name="Leu A.O."/>
            <person name="Speth D.R."/>
            <person name="Yu H."/>
            <person name="Morgan-Lang C."/>
            <person name="Hatzenpichler R."/>
            <person name="Goudeau D."/>
            <person name="Malmstrom R."/>
            <person name="Brazelton W.J."/>
            <person name="Woyke T."/>
            <person name="Hallam S.J."/>
            <person name="Tyson G.W."/>
            <person name="Wegener G."/>
            <person name="Boetius A."/>
            <person name="Orphan V."/>
        </authorList>
    </citation>
    <scope>NUCLEOTIDE SEQUENCE</scope>
</reference>
<dbReference type="PROSITE" id="PS50983">
    <property type="entry name" value="FE_B12_PBP"/>
    <property type="match status" value="1"/>
</dbReference>
<name>A0A7G9ZB89_9EURY</name>
<proteinExistence type="predicted"/>
<feature type="domain" description="Fe/B12 periplasmic-binding" evidence="1">
    <location>
        <begin position="64"/>
        <end position="339"/>
    </location>
</feature>
<organism evidence="2">
    <name type="scientific">Candidatus Methanophaga sp. ANME-1 ERB7</name>
    <dbReference type="NCBI Taxonomy" id="2759913"/>
    <lineage>
        <taxon>Archaea</taxon>
        <taxon>Methanobacteriati</taxon>
        <taxon>Methanobacteriota</taxon>
        <taxon>Stenosarchaea group</taxon>
        <taxon>Methanomicrobia</taxon>
        <taxon>Candidatus Methanophagales</taxon>
        <taxon>Candidatus Methanophagaceae</taxon>
        <taxon>Candidatus Methanophaga</taxon>
    </lineage>
</organism>
<dbReference type="InterPro" id="IPR050902">
    <property type="entry name" value="ABC_Transporter_SBP"/>
</dbReference>
<sequence length="370" mass="41523">MKATVIPAVIIILVLILTACHFAEVGKQLDLAVSGAGTGTYPGYPRSIVDSAGDNITIYKPLERIIVTNSNCAEAIRVVGAQNRVIGATDWLKWYPTFFPNMHKLSVVGKWSAVDPELVLQLDADCVFAYTSDPSPAYLEDKLPPTIKVIRFDFFKPETLREEMLKLGYILDEGANTSKYITWYDKYVDEINAKVATKTEAEKPIVFLNNDFDDSRTERKTYARESGGISILCEEAGGINIAADSIGAYPILSMEYIYEEDPDFVIGLSYRGGYERNKLDTGMANEYEYILNLPGFDKLKAVEDKCVYIISCTIAYSPSYPCGLTRMAKWFYPDDFKDLDPQAVLQEYVDMFCGDLAYNVSEHGVFYYPD</sequence>
<dbReference type="EMBL" id="MT631691">
    <property type="protein sequence ID" value="QNO57523.1"/>
    <property type="molecule type" value="Genomic_DNA"/>
</dbReference>
<dbReference type="Pfam" id="PF01497">
    <property type="entry name" value="Peripla_BP_2"/>
    <property type="match status" value="1"/>
</dbReference>
<dbReference type="PANTHER" id="PTHR30535:SF34">
    <property type="entry name" value="MOLYBDATE-BINDING PROTEIN MOLA"/>
    <property type="match status" value="1"/>
</dbReference>
<evidence type="ECO:0000259" key="1">
    <source>
        <dbReference type="PROSITE" id="PS50983"/>
    </source>
</evidence>